<dbReference type="PANTHER" id="PTHR34481:SF13">
    <property type="entry name" value="TRYPSIN_FACTOR XIIA INHIBITOR"/>
    <property type="match status" value="1"/>
</dbReference>
<keyword evidence="3" id="KW-0732">Signal</keyword>
<feature type="signal peptide" evidence="3">
    <location>
        <begin position="1"/>
        <end position="23"/>
    </location>
</feature>
<dbReference type="Pfam" id="PF00234">
    <property type="entry name" value="Tryp_alpha_amyl"/>
    <property type="match status" value="1"/>
</dbReference>
<accession>A0A3L6SB47</accession>
<evidence type="ECO:0000256" key="3">
    <source>
        <dbReference type="SAM" id="SignalP"/>
    </source>
</evidence>
<evidence type="ECO:0000256" key="1">
    <source>
        <dbReference type="ARBA" id="ARBA00004613"/>
    </source>
</evidence>
<dbReference type="Gene3D" id="1.10.110.10">
    <property type="entry name" value="Plant lipid-transfer and hydrophobic proteins"/>
    <property type="match status" value="1"/>
</dbReference>
<dbReference type="CDD" id="cd00261">
    <property type="entry name" value="AAI_SS"/>
    <property type="match status" value="1"/>
</dbReference>
<dbReference type="SUPFAM" id="SSF47699">
    <property type="entry name" value="Bifunctional inhibitor/lipid-transfer protein/seed storage 2S albumin"/>
    <property type="match status" value="1"/>
</dbReference>
<keyword evidence="2" id="KW-0964">Secreted</keyword>
<dbReference type="InterPro" id="IPR006105">
    <property type="entry name" value="Allergen/tryp_amyl_inhib_CS"/>
</dbReference>
<dbReference type="GO" id="GO:0004867">
    <property type="term" value="F:serine-type endopeptidase inhibitor activity"/>
    <property type="evidence" value="ECO:0007669"/>
    <property type="project" value="InterPro"/>
</dbReference>
<name>A0A3L6SB47_PANMI</name>
<dbReference type="PANTHER" id="PTHR34481">
    <property type="entry name" value="TRYPSIN/FACTOR XIIA INHIBITOR-RELATED"/>
    <property type="match status" value="1"/>
</dbReference>
<proteinExistence type="predicted"/>
<dbReference type="InterPro" id="IPR016140">
    <property type="entry name" value="Bifunc_inhib/LTP/seed_store"/>
</dbReference>
<dbReference type="InterPro" id="IPR036312">
    <property type="entry name" value="Bifun_inhib/LTP/seed_sf"/>
</dbReference>
<reference evidence="6" key="1">
    <citation type="journal article" date="2019" name="Nat. Commun.">
        <title>The genome of broomcorn millet.</title>
        <authorList>
            <person name="Zou C."/>
            <person name="Miki D."/>
            <person name="Li D."/>
            <person name="Tang Q."/>
            <person name="Xiao L."/>
            <person name="Rajput S."/>
            <person name="Deng P."/>
            <person name="Jia W."/>
            <person name="Huang R."/>
            <person name="Zhang M."/>
            <person name="Sun Y."/>
            <person name="Hu J."/>
            <person name="Fu X."/>
            <person name="Schnable P.S."/>
            <person name="Li F."/>
            <person name="Zhang H."/>
            <person name="Feng B."/>
            <person name="Zhu X."/>
            <person name="Liu R."/>
            <person name="Schnable J.C."/>
            <person name="Zhu J.-K."/>
            <person name="Zhang H."/>
        </authorList>
    </citation>
    <scope>NUCLEOTIDE SEQUENCE [LARGE SCALE GENOMIC DNA]</scope>
</reference>
<dbReference type="OrthoDB" id="664799at2759"/>
<organism evidence="5 6">
    <name type="scientific">Panicum miliaceum</name>
    <name type="common">Proso millet</name>
    <name type="synonym">Broomcorn millet</name>
    <dbReference type="NCBI Taxonomy" id="4540"/>
    <lineage>
        <taxon>Eukaryota</taxon>
        <taxon>Viridiplantae</taxon>
        <taxon>Streptophyta</taxon>
        <taxon>Embryophyta</taxon>
        <taxon>Tracheophyta</taxon>
        <taxon>Spermatophyta</taxon>
        <taxon>Magnoliopsida</taxon>
        <taxon>Liliopsida</taxon>
        <taxon>Poales</taxon>
        <taxon>Poaceae</taxon>
        <taxon>PACMAD clade</taxon>
        <taxon>Panicoideae</taxon>
        <taxon>Panicodae</taxon>
        <taxon>Paniceae</taxon>
        <taxon>Panicinae</taxon>
        <taxon>Panicum</taxon>
        <taxon>Panicum sect. Panicum</taxon>
    </lineage>
</organism>
<protein>
    <recommendedName>
        <fullName evidence="4">Bifunctional inhibitor/plant lipid transfer protein/seed storage helical domain-containing protein</fullName>
    </recommendedName>
</protein>
<feature type="domain" description="Bifunctional inhibitor/plant lipid transfer protein/seed storage helical" evidence="4">
    <location>
        <begin position="26"/>
        <end position="132"/>
    </location>
</feature>
<comment type="subcellular location">
    <subcellularLocation>
        <location evidence="1">Secreted</location>
    </subcellularLocation>
</comment>
<sequence>MAPISRRLLPSAVLHAAIAMAAASYCVPGQAIPLSPLPGCRWYAASRACGGAGVALAPLLLPVPLWHVKDACCRELAAVPAECRCRALRAMAEETPAAVVGRACWLAQARFAPTVVAETECGLRTVHGIRFCYARGAEDNND</sequence>
<evidence type="ECO:0000313" key="5">
    <source>
        <dbReference type="EMBL" id="RLN17126.1"/>
    </source>
</evidence>
<dbReference type="PRINTS" id="PR00808">
    <property type="entry name" value="AMLASEINHBTR"/>
</dbReference>
<evidence type="ECO:0000256" key="2">
    <source>
        <dbReference type="ARBA" id="ARBA00022525"/>
    </source>
</evidence>
<keyword evidence="6" id="KW-1185">Reference proteome</keyword>
<feature type="chain" id="PRO_5018144033" description="Bifunctional inhibitor/plant lipid transfer protein/seed storage helical domain-containing protein" evidence="3">
    <location>
        <begin position="24"/>
        <end position="142"/>
    </location>
</feature>
<dbReference type="PROSITE" id="PS00426">
    <property type="entry name" value="CEREAL_TRYP_AMYL_INH"/>
    <property type="match status" value="1"/>
</dbReference>
<dbReference type="GO" id="GO:0005576">
    <property type="term" value="C:extracellular region"/>
    <property type="evidence" value="ECO:0007669"/>
    <property type="project" value="UniProtKB-SubCell"/>
</dbReference>
<gene>
    <name evidence="5" type="ORF">C2845_PM02G24660</name>
</gene>
<comment type="caution">
    <text evidence="5">The sequence shown here is derived from an EMBL/GenBank/DDBJ whole genome shotgun (WGS) entry which is preliminary data.</text>
</comment>
<dbReference type="SMART" id="SM00499">
    <property type="entry name" value="AAI"/>
    <property type="match status" value="1"/>
</dbReference>
<dbReference type="AlphaFoldDB" id="A0A3L6SB47"/>
<evidence type="ECO:0000259" key="4">
    <source>
        <dbReference type="SMART" id="SM00499"/>
    </source>
</evidence>
<evidence type="ECO:0000313" key="6">
    <source>
        <dbReference type="Proteomes" id="UP000275267"/>
    </source>
</evidence>
<dbReference type="STRING" id="4540.A0A3L6SB47"/>
<dbReference type="EMBL" id="PQIB02000005">
    <property type="protein sequence ID" value="RLN17126.1"/>
    <property type="molecule type" value="Genomic_DNA"/>
</dbReference>
<dbReference type="Proteomes" id="UP000275267">
    <property type="component" value="Unassembled WGS sequence"/>
</dbReference>
<dbReference type="InterPro" id="IPR006106">
    <property type="entry name" value="Allergen/soft/tryp_amyl_inhib"/>
</dbReference>